<feature type="domain" description="DUF7740" evidence="2">
    <location>
        <begin position="76"/>
        <end position="149"/>
    </location>
</feature>
<evidence type="ECO:0000259" key="2">
    <source>
        <dbReference type="Pfam" id="PF24886"/>
    </source>
</evidence>
<dbReference type="Pfam" id="PF24886">
    <property type="entry name" value="DUF7740"/>
    <property type="match status" value="1"/>
</dbReference>
<name>A0A8S5UG97_9CAUD</name>
<dbReference type="InterPro" id="IPR056642">
    <property type="entry name" value="DUF7740"/>
</dbReference>
<sequence>MNAPETLAQAPKSTIEFLFIPRYPTGFFVWFEIDEDLRYKPLPLKRIPLPRVSLGYHVHFVVNPKRPDPAPVDTHHAIMVVGLAARIHGTALAVRKAAWRMLRRVENVRSEAIDPEDGVSKTFASGAEIMDLIMYHRDPVRFVELIVKETRLKQYATQKPQQTAKSGRRVRSSKRSRKK</sequence>
<dbReference type="EMBL" id="BK016086">
    <property type="protein sequence ID" value="DAF93511.1"/>
    <property type="molecule type" value="Genomic_DNA"/>
</dbReference>
<feature type="region of interest" description="Disordered" evidence="1">
    <location>
        <begin position="156"/>
        <end position="179"/>
    </location>
</feature>
<evidence type="ECO:0000313" key="3">
    <source>
        <dbReference type="EMBL" id="DAF93511.1"/>
    </source>
</evidence>
<evidence type="ECO:0000256" key="1">
    <source>
        <dbReference type="SAM" id="MobiDB-lite"/>
    </source>
</evidence>
<accession>A0A8S5UG97</accession>
<reference evidence="3" key="1">
    <citation type="journal article" date="2021" name="Proc. Natl. Acad. Sci. U.S.A.">
        <title>A Catalog of Tens of Thousands of Viruses from Human Metagenomes Reveals Hidden Associations with Chronic Diseases.</title>
        <authorList>
            <person name="Tisza M.J."/>
            <person name="Buck C.B."/>
        </authorList>
    </citation>
    <scope>NUCLEOTIDE SEQUENCE</scope>
    <source>
        <strain evidence="3">Ctshb19</strain>
    </source>
</reference>
<organism evidence="3">
    <name type="scientific">Myoviridae sp. ctshb19</name>
    <dbReference type="NCBI Taxonomy" id="2825194"/>
    <lineage>
        <taxon>Viruses</taxon>
        <taxon>Duplodnaviria</taxon>
        <taxon>Heunggongvirae</taxon>
        <taxon>Uroviricota</taxon>
        <taxon>Caudoviricetes</taxon>
    </lineage>
</organism>
<proteinExistence type="predicted"/>
<protein>
    <recommendedName>
        <fullName evidence="2">DUF7740 domain-containing protein</fullName>
    </recommendedName>
</protein>
<feature type="compositionally biased region" description="Basic residues" evidence="1">
    <location>
        <begin position="166"/>
        <end position="179"/>
    </location>
</feature>